<accession>A0ABQ3H9E9</accession>
<dbReference type="RefSeq" id="WP_189353283.1">
    <property type="nucleotide sequence ID" value="NZ_BMYP01000019.1"/>
</dbReference>
<organism evidence="1 2">
    <name type="scientific">Vogesella fluminis</name>
    <dbReference type="NCBI Taxonomy" id="1069161"/>
    <lineage>
        <taxon>Bacteria</taxon>
        <taxon>Pseudomonadati</taxon>
        <taxon>Pseudomonadota</taxon>
        <taxon>Betaproteobacteria</taxon>
        <taxon>Neisseriales</taxon>
        <taxon>Chromobacteriaceae</taxon>
        <taxon>Vogesella</taxon>
    </lineage>
</organism>
<dbReference type="InterPro" id="IPR009858">
    <property type="entry name" value="DUF1415"/>
</dbReference>
<evidence type="ECO:0008006" key="3">
    <source>
        <dbReference type="Google" id="ProtNLM"/>
    </source>
</evidence>
<dbReference type="Proteomes" id="UP000662678">
    <property type="component" value="Unassembled WGS sequence"/>
</dbReference>
<gene>
    <name evidence="1" type="ORF">GCM10011419_17730</name>
</gene>
<evidence type="ECO:0000313" key="2">
    <source>
        <dbReference type="Proteomes" id="UP000662678"/>
    </source>
</evidence>
<comment type="caution">
    <text evidence="1">The sequence shown here is derived from an EMBL/GenBank/DDBJ whole genome shotgun (WGS) entry which is preliminary data.</text>
</comment>
<dbReference type="Pfam" id="PF07209">
    <property type="entry name" value="DUF1415"/>
    <property type="match status" value="1"/>
</dbReference>
<reference evidence="2" key="1">
    <citation type="journal article" date="2019" name="Int. J. Syst. Evol. Microbiol.">
        <title>The Global Catalogue of Microorganisms (GCM) 10K type strain sequencing project: providing services to taxonomists for standard genome sequencing and annotation.</title>
        <authorList>
            <consortium name="The Broad Institute Genomics Platform"/>
            <consortium name="The Broad Institute Genome Sequencing Center for Infectious Disease"/>
            <person name="Wu L."/>
            <person name="Ma J."/>
        </authorList>
    </citation>
    <scope>NUCLEOTIDE SEQUENCE [LARGE SCALE GENOMIC DNA]</scope>
    <source>
        <strain evidence="2">KCTC 23713</strain>
    </source>
</reference>
<evidence type="ECO:0000313" key="1">
    <source>
        <dbReference type="EMBL" id="GHD77263.1"/>
    </source>
</evidence>
<sequence>MNSTDQDTILDATRRWLENAVIGLNLCPFAKSVHIKNQVRIIVSDARDPATLLEQLMLELRLLQETDPQETDTTLLVHPHTLQRFPDFNDFLEIADAAVADMGLEGEIQVASFHPRFQFADTTINDIGNFTNHSPYPTLHLIRESSIARAVEAFPEAEAIFERNIEVLEELGHAGWATLDVGPQRKQQP</sequence>
<keyword evidence="2" id="KW-1185">Reference proteome</keyword>
<protein>
    <recommendedName>
        <fullName evidence="3">DUF1415 domain-containing protein</fullName>
    </recommendedName>
</protein>
<dbReference type="EMBL" id="BMYP01000019">
    <property type="protein sequence ID" value="GHD77263.1"/>
    <property type="molecule type" value="Genomic_DNA"/>
</dbReference>
<proteinExistence type="predicted"/>
<name>A0ABQ3H9E9_9NEIS</name>